<dbReference type="PANTHER" id="PTHR42085:SF4">
    <property type="entry name" value="F-BOX DOMAIN-CONTAINING PROTEIN"/>
    <property type="match status" value="1"/>
</dbReference>
<comment type="caution">
    <text evidence="1">The sequence shown here is derived from an EMBL/GenBank/DDBJ whole genome shotgun (WGS) entry which is preliminary data.</text>
</comment>
<reference evidence="1 2" key="1">
    <citation type="journal article" date="2016" name="Genome Biol. Evol.">
        <title>Divergent and convergent evolution of fungal pathogenicity.</title>
        <authorList>
            <person name="Shang Y."/>
            <person name="Xiao G."/>
            <person name="Zheng P."/>
            <person name="Cen K."/>
            <person name="Zhan S."/>
            <person name="Wang C."/>
        </authorList>
    </citation>
    <scope>NUCLEOTIDE SEQUENCE [LARGE SCALE GENOMIC DNA]</scope>
    <source>
        <strain evidence="1 2">RCEF 2490</strain>
    </source>
</reference>
<dbReference type="InterPro" id="IPR038883">
    <property type="entry name" value="AN11006-like"/>
</dbReference>
<name>A0A168D818_9HYPO</name>
<keyword evidence="2" id="KW-1185">Reference proteome</keyword>
<proteinExistence type="predicted"/>
<dbReference type="EMBL" id="AZGY01000006">
    <property type="protein sequence ID" value="KZZ97465.1"/>
    <property type="molecule type" value="Genomic_DNA"/>
</dbReference>
<evidence type="ECO:0000313" key="1">
    <source>
        <dbReference type="EMBL" id="KZZ97465.1"/>
    </source>
</evidence>
<organism evidence="1 2">
    <name type="scientific">Moelleriella libera RCEF 2490</name>
    <dbReference type="NCBI Taxonomy" id="1081109"/>
    <lineage>
        <taxon>Eukaryota</taxon>
        <taxon>Fungi</taxon>
        <taxon>Dikarya</taxon>
        <taxon>Ascomycota</taxon>
        <taxon>Pezizomycotina</taxon>
        <taxon>Sordariomycetes</taxon>
        <taxon>Hypocreomycetidae</taxon>
        <taxon>Hypocreales</taxon>
        <taxon>Clavicipitaceae</taxon>
        <taxon>Moelleriella</taxon>
    </lineage>
</organism>
<gene>
    <name evidence="1" type="ORF">AAL_03429</name>
</gene>
<dbReference type="AlphaFoldDB" id="A0A168D818"/>
<dbReference type="PANTHER" id="PTHR42085">
    <property type="entry name" value="F-BOX DOMAIN-CONTAINING PROTEIN"/>
    <property type="match status" value="1"/>
</dbReference>
<accession>A0A168D818</accession>
<sequence length="187" mass="21227">MTCSFTCLPPEIRLQIYSYLLLLPPYTRRSPASEAPPPIHAAITLTSRLVHAESSPVLYAKNTFLAHPDLLTSFPRLRAPYQPVKEASAISHIRRVYLVIRLDTDLRFTRDAAARMLSGLELVVIDVMQAMFMGVQGCENLRVLEGVRGVKEVVFRGSTTGFETYLEWLRRKMESDEDRQGELEWSG</sequence>
<dbReference type="OrthoDB" id="2951834at2759"/>
<dbReference type="Proteomes" id="UP000078544">
    <property type="component" value="Unassembled WGS sequence"/>
</dbReference>
<evidence type="ECO:0000313" key="2">
    <source>
        <dbReference type="Proteomes" id="UP000078544"/>
    </source>
</evidence>
<protein>
    <submittedName>
        <fullName evidence="1">Uncharacterized protein</fullName>
    </submittedName>
</protein>